<dbReference type="Gene3D" id="2.60.40.2340">
    <property type="match status" value="2"/>
</dbReference>
<reference evidence="2" key="1">
    <citation type="submission" date="2011-09" db="EMBL/GenBank/DDBJ databases">
        <title>The permanent draft genome of Mucilaginibacter paludis DSM 18603.</title>
        <authorList>
            <consortium name="US DOE Joint Genome Institute (JGI-PGF)"/>
            <person name="Lucas S."/>
            <person name="Han J."/>
            <person name="Lapidus A."/>
            <person name="Bruce D."/>
            <person name="Goodwin L."/>
            <person name="Pitluck S."/>
            <person name="Peters L."/>
            <person name="Kyrpides N."/>
            <person name="Mavromatis K."/>
            <person name="Ivanova N."/>
            <person name="Mikhailova N."/>
            <person name="Held B."/>
            <person name="Detter J.C."/>
            <person name="Tapia R."/>
            <person name="Han C."/>
            <person name="Land M."/>
            <person name="Hauser L."/>
            <person name="Markowitz V."/>
            <person name="Cheng J.-F."/>
            <person name="Hugenholtz P."/>
            <person name="Woyke T."/>
            <person name="Wu D."/>
            <person name="Tindall B."/>
            <person name="Brambilla E."/>
            <person name="Klenk H.-P."/>
            <person name="Eisen J.A."/>
        </authorList>
    </citation>
    <scope>NUCLEOTIDE SEQUENCE [LARGE SCALE GENOMIC DNA]</scope>
    <source>
        <strain evidence="2">DSM 18603</strain>
    </source>
</reference>
<dbReference type="OrthoDB" id="727829at2"/>
<organism evidence="2 3">
    <name type="scientific">Mucilaginibacter paludis DSM 18603</name>
    <dbReference type="NCBI Taxonomy" id="714943"/>
    <lineage>
        <taxon>Bacteria</taxon>
        <taxon>Pseudomonadati</taxon>
        <taxon>Bacteroidota</taxon>
        <taxon>Sphingobacteriia</taxon>
        <taxon>Sphingobacteriales</taxon>
        <taxon>Sphingobacteriaceae</taxon>
        <taxon>Mucilaginibacter</taxon>
    </lineage>
</organism>
<feature type="domain" description="DUF4960" evidence="1">
    <location>
        <begin position="206"/>
        <end position="460"/>
    </location>
</feature>
<dbReference type="AlphaFoldDB" id="H1YCJ4"/>
<evidence type="ECO:0000313" key="3">
    <source>
        <dbReference type="Proteomes" id="UP000002774"/>
    </source>
</evidence>
<proteinExistence type="predicted"/>
<name>H1YCJ4_9SPHI</name>
<protein>
    <recommendedName>
        <fullName evidence="1">DUF4960 domain-containing protein</fullName>
    </recommendedName>
</protein>
<dbReference type="HOGENOM" id="CLU_592944_0_0_10"/>
<dbReference type="RefSeq" id="WP_008512593.1">
    <property type="nucleotide sequence ID" value="NZ_CM001403.1"/>
</dbReference>
<dbReference type="InterPro" id="IPR032526">
    <property type="entry name" value="DUF4960"/>
</dbReference>
<dbReference type="EMBL" id="CM001403">
    <property type="protein sequence ID" value="EHQ30672.1"/>
    <property type="molecule type" value="Genomic_DNA"/>
</dbReference>
<accession>H1YCJ4</accession>
<gene>
    <name evidence="2" type="ORF">Mucpa_6621</name>
</gene>
<keyword evidence="3" id="KW-1185">Reference proteome</keyword>
<evidence type="ECO:0000313" key="2">
    <source>
        <dbReference type="EMBL" id="EHQ30672.1"/>
    </source>
</evidence>
<dbReference type="eggNOG" id="COG0075">
    <property type="taxonomic scope" value="Bacteria"/>
</dbReference>
<sequence length="463" mass="49176">MKSIIIKNKFRLVIICLAVIINACKKNSSDINLSANADISAFTANGVSATISESAKTIKITLPFGSDITKVKPTFTIASGAVASPALGEVVDMSLPVTYKVINGNIYSTYTVTATIQPAFVSFKIDTVAGVINDINRTITVTMPPGSVVSNVVPKIVLSSGLTISPTADKAQDFTKPVTYTVTSSVTSVTYTVNVTVLNSIPYIAYVGFASTRAGITNPDEKAAADWLFANYPNAEYVVFDDINTGKVNLAKYKVIWWHYDSGQQLPDMTNYANIINALKAYYASGGNFFFTGYADQYLVPLGIVPGGKGPNNVFGDTAPTIDNNGDWGMSFPGQSSNALFSGLTLSATNPTTAYLLGKGVERENHTAQWKVSEWGGYGNTAGWQAATGGIALASTDGSTTDNTVNIAQWPSVNKSGKTIIIALGAYDWYNEPDAKTGVASIANPYMPNVIKLTQNALSILTQ</sequence>
<evidence type="ECO:0000259" key="1">
    <source>
        <dbReference type="Pfam" id="PF16324"/>
    </source>
</evidence>
<dbReference type="Proteomes" id="UP000002774">
    <property type="component" value="Chromosome"/>
</dbReference>
<dbReference type="STRING" id="714943.Mucpa_6621"/>
<dbReference type="Pfam" id="PF16324">
    <property type="entry name" value="DUF4960"/>
    <property type="match status" value="1"/>
</dbReference>